<feature type="region of interest" description="Disordered" evidence="1">
    <location>
        <begin position="233"/>
        <end position="261"/>
    </location>
</feature>
<proteinExistence type="predicted"/>
<dbReference type="EMBL" id="LQRT01000013">
    <property type="protein sequence ID" value="KZS40744.1"/>
    <property type="molecule type" value="Genomic_DNA"/>
</dbReference>
<organism evidence="2 3">
    <name type="scientific">Aquimarina aggregata</name>
    <dbReference type="NCBI Taxonomy" id="1642818"/>
    <lineage>
        <taxon>Bacteria</taxon>
        <taxon>Pseudomonadati</taxon>
        <taxon>Bacteroidota</taxon>
        <taxon>Flavobacteriia</taxon>
        <taxon>Flavobacteriales</taxon>
        <taxon>Flavobacteriaceae</taxon>
        <taxon>Aquimarina</taxon>
    </lineage>
</organism>
<name>A0A162CQQ2_9FLAO</name>
<gene>
    <name evidence="2" type="ORF">AWE51_07275</name>
</gene>
<evidence type="ECO:0000256" key="1">
    <source>
        <dbReference type="SAM" id="MobiDB-lite"/>
    </source>
</evidence>
<keyword evidence="3" id="KW-1185">Reference proteome</keyword>
<comment type="caution">
    <text evidence="2">The sequence shown here is derived from an EMBL/GenBank/DDBJ whole genome shotgun (WGS) entry which is preliminary data.</text>
</comment>
<dbReference type="PROSITE" id="PS51257">
    <property type="entry name" value="PROKAR_LIPOPROTEIN"/>
    <property type="match status" value="1"/>
</dbReference>
<dbReference type="Proteomes" id="UP000076715">
    <property type="component" value="Unassembled WGS sequence"/>
</dbReference>
<reference evidence="2 3" key="1">
    <citation type="submission" date="2016-01" db="EMBL/GenBank/DDBJ databases">
        <title>The draft genome sequence of Aquimarina sp. RZW4-3-2.</title>
        <authorList>
            <person name="Wang Y."/>
        </authorList>
    </citation>
    <scope>NUCLEOTIDE SEQUENCE [LARGE SCALE GENOMIC DNA]</scope>
    <source>
        <strain evidence="2 3">RZW4-3-2</strain>
    </source>
</reference>
<dbReference type="STRING" id="1642818.AWE51_07275"/>
<sequence length="364" mass="40069">MLRINNIGFTKNMKNMKNITKYLSLTLLSILTLGCSGDDKIVDRILDDVTSGAVLRTRDTDNNMVYNNLTGEFTATSNYILTLEEQDASNGDLLDNIEIFARFVENTKDDANSDGTIDDDNLTTTEGLIRTLTIADFTTGPRNLPESVVTFTADELVAFTGVDESKIQGSDDFALRFKINLTDGRSFSEDDVNGNVSGGSYFSSPFAYRSSISCDITESLADTYTYTVTSLQSAPGGRSQCQTDPGDLPSGTVTWSETDTPGEYSTSDISFGQFDNCYVDTFSKIEFDEILITWDCTNLKAGGTIETVENDTNKEIDFTYVYTIKETSGSDMTIDFSNSEGDRGTVVLTRPAGKVWPILLRRME</sequence>
<evidence type="ECO:0000313" key="3">
    <source>
        <dbReference type="Proteomes" id="UP000076715"/>
    </source>
</evidence>
<evidence type="ECO:0000313" key="2">
    <source>
        <dbReference type="EMBL" id="KZS40744.1"/>
    </source>
</evidence>
<protein>
    <submittedName>
        <fullName evidence="2">Uncharacterized protein</fullName>
    </submittedName>
</protein>
<accession>A0A162CQQ2</accession>
<dbReference type="AlphaFoldDB" id="A0A162CQQ2"/>
<feature type="compositionally biased region" description="Polar residues" evidence="1">
    <location>
        <begin position="251"/>
        <end position="261"/>
    </location>
</feature>
<feature type="compositionally biased region" description="Polar residues" evidence="1">
    <location>
        <begin position="233"/>
        <end position="243"/>
    </location>
</feature>